<proteinExistence type="predicted"/>
<comment type="caution">
    <text evidence="2">The sequence shown here is derived from an EMBL/GenBank/DDBJ whole genome shotgun (WGS) entry which is preliminary data.</text>
</comment>
<protein>
    <submittedName>
        <fullName evidence="2">Uncharacterized protein</fullName>
    </submittedName>
</protein>
<dbReference type="Proteomes" id="UP000632828">
    <property type="component" value="Unassembled WGS sequence"/>
</dbReference>
<gene>
    <name evidence="2" type="ORF">ICT70_01995</name>
</gene>
<name>A0A8J6UQP6_9BACT</name>
<evidence type="ECO:0000313" key="3">
    <source>
        <dbReference type="Proteomes" id="UP000632828"/>
    </source>
</evidence>
<dbReference type="RefSeq" id="WP_191153713.1">
    <property type="nucleotide sequence ID" value="NZ_JACWUN010000002.1"/>
</dbReference>
<dbReference type="EMBL" id="JACWUN010000002">
    <property type="protein sequence ID" value="MBD1399436.1"/>
    <property type="molecule type" value="Genomic_DNA"/>
</dbReference>
<evidence type="ECO:0000256" key="1">
    <source>
        <dbReference type="SAM" id="MobiDB-lite"/>
    </source>
</evidence>
<dbReference type="AlphaFoldDB" id="A0A8J6UQP6"/>
<reference evidence="2" key="1">
    <citation type="submission" date="2020-09" db="EMBL/GenBank/DDBJ databases">
        <title>Pelobacter alkaliphilus sp. nov., a novel anaerobic arsenate-reducing bacterium from terrestrial mud volcano.</title>
        <authorList>
            <person name="Khomyakova M.A."/>
            <person name="Merkel A.Y."/>
            <person name="Slobodkin A.I."/>
        </authorList>
    </citation>
    <scope>NUCLEOTIDE SEQUENCE</scope>
    <source>
        <strain evidence="2">M08fum</strain>
    </source>
</reference>
<sequence>MSLFPKYNSTAAKPAKSAKPSPTLATLATLATMQKDDGETLRSNNQMTVEQLPQWQHDLCIAHADFNNWRGQCPVILDDCLISKVIESNGNLDKLRGLNLGHGITTDAVIDPWLATGEPAKDLINDPVWFVCMAEHLVTGHVV</sequence>
<keyword evidence="3" id="KW-1185">Reference proteome</keyword>
<organism evidence="2 3">
    <name type="scientific">Pelovirga terrestris</name>
    <dbReference type="NCBI Taxonomy" id="2771352"/>
    <lineage>
        <taxon>Bacteria</taxon>
        <taxon>Pseudomonadati</taxon>
        <taxon>Thermodesulfobacteriota</taxon>
        <taxon>Desulfuromonadia</taxon>
        <taxon>Geobacterales</taxon>
        <taxon>Geobacteraceae</taxon>
        <taxon>Pelovirga</taxon>
    </lineage>
</organism>
<feature type="compositionally biased region" description="Low complexity" evidence="1">
    <location>
        <begin position="9"/>
        <end position="20"/>
    </location>
</feature>
<feature type="region of interest" description="Disordered" evidence="1">
    <location>
        <begin position="1"/>
        <end position="20"/>
    </location>
</feature>
<evidence type="ECO:0000313" key="2">
    <source>
        <dbReference type="EMBL" id="MBD1399436.1"/>
    </source>
</evidence>
<accession>A0A8J6UQP6</accession>